<dbReference type="AlphaFoldDB" id="X0V0I1"/>
<comment type="caution">
    <text evidence="2">The sequence shown here is derived from an EMBL/GenBank/DDBJ whole genome shotgun (WGS) entry which is preliminary data.</text>
</comment>
<dbReference type="InterPro" id="IPR035069">
    <property type="entry name" value="TTHA1013/TTHA0281-like"/>
</dbReference>
<protein>
    <recommendedName>
        <fullName evidence="1">HicB-like antitoxin of toxin-antitoxin system domain-containing protein</fullName>
    </recommendedName>
</protein>
<dbReference type="InterPro" id="IPR031807">
    <property type="entry name" value="HicB-like"/>
</dbReference>
<dbReference type="SUPFAM" id="SSF143100">
    <property type="entry name" value="TTHA1013/TTHA0281-like"/>
    <property type="match status" value="1"/>
</dbReference>
<proteinExistence type="predicted"/>
<evidence type="ECO:0000313" key="2">
    <source>
        <dbReference type="EMBL" id="GAF94165.1"/>
    </source>
</evidence>
<organism evidence="2">
    <name type="scientific">marine sediment metagenome</name>
    <dbReference type="NCBI Taxonomy" id="412755"/>
    <lineage>
        <taxon>unclassified sequences</taxon>
        <taxon>metagenomes</taxon>
        <taxon>ecological metagenomes</taxon>
    </lineage>
</organism>
<evidence type="ECO:0000259" key="1">
    <source>
        <dbReference type="Pfam" id="PF15919"/>
    </source>
</evidence>
<dbReference type="Gene3D" id="3.30.160.250">
    <property type="match status" value="1"/>
</dbReference>
<dbReference type="Pfam" id="PF15919">
    <property type="entry name" value="HicB_lk_antitox"/>
    <property type="match status" value="1"/>
</dbReference>
<accession>X0V0I1</accession>
<sequence length="65" mass="6920">MSDTLVFIIAEAGTYQAVIERGDANLSAYVPDLPGCVATGRDDAEVLMNMADAINMHVCGMQEDV</sequence>
<dbReference type="EMBL" id="BARS01010491">
    <property type="protein sequence ID" value="GAF94165.1"/>
    <property type="molecule type" value="Genomic_DNA"/>
</dbReference>
<feature type="domain" description="HicB-like antitoxin of toxin-antitoxin system" evidence="1">
    <location>
        <begin position="15"/>
        <end position="63"/>
    </location>
</feature>
<reference evidence="2" key="1">
    <citation type="journal article" date="2014" name="Front. Microbiol.">
        <title>High frequency of phylogenetically diverse reductive dehalogenase-homologous genes in deep subseafloor sedimentary metagenomes.</title>
        <authorList>
            <person name="Kawai M."/>
            <person name="Futagami T."/>
            <person name="Toyoda A."/>
            <person name="Takaki Y."/>
            <person name="Nishi S."/>
            <person name="Hori S."/>
            <person name="Arai W."/>
            <person name="Tsubouchi T."/>
            <person name="Morono Y."/>
            <person name="Uchiyama I."/>
            <person name="Ito T."/>
            <person name="Fujiyama A."/>
            <person name="Inagaki F."/>
            <person name="Takami H."/>
        </authorList>
    </citation>
    <scope>NUCLEOTIDE SEQUENCE</scope>
    <source>
        <strain evidence="2">Expedition CK06-06</strain>
    </source>
</reference>
<gene>
    <name evidence="2" type="ORF">S01H1_19426</name>
</gene>
<name>X0V0I1_9ZZZZ</name>